<accession>A0ACB9D8P3</accession>
<keyword evidence="2" id="KW-1185">Reference proteome</keyword>
<protein>
    <submittedName>
        <fullName evidence="1">Uncharacterized protein</fullName>
    </submittedName>
</protein>
<reference evidence="2" key="1">
    <citation type="journal article" date="2022" name="Mol. Ecol. Resour.">
        <title>The genomes of chicory, endive, great burdock and yacon provide insights into Asteraceae palaeo-polyploidization history and plant inulin production.</title>
        <authorList>
            <person name="Fan W."/>
            <person name="Wang S."/>
            <person name="Wang H."/>
            <person name="Wang A."/>
            <person name="Jiang F."/>
            <person name="Liu H."/>
            <person name="Zhao H."/>
            <person name="Xu D."/>
            <person name="Zhang Y."/>
        </authorList>
    </citation>
    <scope>NUCLEOTIDE SEQUENCE [LARGE SCALE GENOMIC DNA]</scope>
    <source>
        <strain evidence="2">cv. Yunnan</strain>
    </source>
</reference>
<evidence type="ECO:0000313" key="1">
    <source>
        <dbReference type="EMBL" id="KAI3742984.1"/>
    </source>
</evidence>
<evidence type="ECO:0000313" key="2">
    <source>
        <dbReference type="Proteomes" id="UP001056120"/>
    </source>
</evidence>
<gene>
    <name evidence="1" type="ORF">L1987_60685</name>
</gene>
<comment type="caution">
    <text evidence="1">The sequence shown here is derived from an EMBL/GenBank/DDBJ whole genome shotgun (WGS) entry which is preliminary data.</text>
</comment>
<organism evidence="1 2">
    <name type="scientific">Smallanthus sonchifolius</name>
    <dbReference type="NCBI Taxonomy" id="185202"/>
    <lineage>
        <taxon>Eukaryota</taxon>
        <taxon>Viridiplantae</taxon>
        <taxon>Streptophyta</taxon>
        <taxon>Embryophyta</taxon>
        <taxon>Tracheophyta</taxon>
        <taxon>Spermatophyta</taxon>
        <taxon>Magnoliopsida</taxon>
        <taxon>eudicotyledons</taxon>
        <taxon>Gunneridae</taxon>
        <taxon>Pentapetalae</taxon>
        <taxon>asterids</taxon>
        <taxon>campanulids</taxon>
        <taxon>Asterales</taxon>
        <taxon>Asteraceae</taxon>
        <taxon>Asteroideae</taxon>
        <taxon>Heliantheae alliance</taxon>
        <taxon>Millerieae</taxon>
        <taxon>Smallanthus</taxon>
    </lineage>
</organism>
<name>A0ACB9D8P3_9ASTR</name>
<dbReference type="EMBL" id="CM042037">
    <property type="protein sequence ID" value="KAI3742984.1"/>
    <property type="molecule type" value="Genomic_DNA"/>
</dbReference>
<reference evidence="1 2" key="2">
    <citation type="journal article" date="2022" name="Mol. Ecol. Resour.">
        <title>The genomes of chicory, endive, great burdock and yacon provide insights into Asteraceae paleo-polyploidization history and plant inulin production.</title>
        <authorList>
            <person name="Fan W."/>
            <person name="Wang S."/>
            <person name="Wang H."/>
            <person name="Wang A."/>
            <person name="Jiang F."/>
            <person name="Liu H."/>
            <person name="Zhao H."/>
            <person name="Xu D."/>
            <person name="Zhang Y."/>
        </authorList>
    </citation>
    <scope>NUCLEOTIDE SEQUENCE [LARGE SCALE GENOMIC DNA]</scope>
    <source>
        <strain evidence="2">cv. Yunnan</strain>
        <tissue evidence="1">Leaves</tissue>
    </source>
</reference>
<proteinExistence type="predicted"/>
<dbReference type="Proteomes" id="UP001056120">
    <property type="component" value="Linkage Group LG20"/>
</dbReference>
<sequence length="766" mass="84269">MFASLLRQTIVVSSRSKRVFVGASMGTSDLKIPSNDTSNKCQRWPGHQTNIDTNTLFCTNPAHTVKLKIYTIAVVGLSSISITPNCSGFTDSDDVTAINSLYAALGFPPLPGWLLLGGDPRLEGWQGVQCENSNITGIVLNNASLGGELSGNLGAFASIQQIDLSNNHIGGNIPSDLPLTLKTFFLSGNQLMGSIPESLSMIAQLTDLSLNNNQLSGVLPDSFQQLMALTNLDLSANNLSDPLPLSMANLSSISTLHLQDNYLTGVLDMLQDLPLIDLDIENNLFSGPIPPKLLSIPNFRSKGNPFSTTVIPSPRALSPLQSSTFGSQPPETGPGPSSSELSHPSKSELIEKVMWVAIIGFLILVLLALGFCIFVSRWRKEKSTIKVGDHTKNSMLNVSSTYQSHHKETETQLNDNGRNDSLTKSKLEEEKMETISKNPPPPLPPQHLTAERIVVKPVPIPPTGQNILRNVDFPRSFSISSLQQYTDSFSQENLIGRGMLGAVYMAQLSDEKLLVVKKLENAVSRQWSDEDFMNMVSNVTKVQNENIVGFLGSCCEHGQRLFVYEHCKNGTLHEALHLDEDIHAKLSWKARVNMALQAAKALEYLHEVCQPLVVHGNFKSANILLDEELNVRVSDCGLAPLLPLSYIRQLQDSGYGAPELESGSYTYQSDVYSFGIVMLELLTGRKAHDRSRARGEQYLVRWAVHRLHDIEALSRMVDPSLDAAYSSKSLSRFADIISLCVQAEPEFRPPMSEIAQYLEHMTKMKD</sequence>